<dbReference type="EMBL" id="JAEAOA010000519">
    <property type="protein sequence ID" value="KAK3603268.1"/>
    <property type="molecule type" value="Genomic_DNA"/>
</dbReference>
<dbReference type="Pfam" id="PF13350">
    <property type="entry name" value="Y_phosphatase3"/>
    <property type="match status" value="1"/>
</dbReference>
<accession>A0AAE0W5X1</accession>
<dbReference type="Proteomes" id="UP001195483">
    <property type="component" value="Unassembled WGS sequence"/>
</dbReference>
<dbReference type="SUPFAM" id="SSF52799">
    <property type="entry name" value="(Phosphotyrosine protein) phosphatases II"/>
    <property type="match status" value="1"/>
</dbReference>
<evidence type="ECO:0000313" key="1">
    <source>
        <dbReference type="EMBL" id="KAK3603268.1"/>
    </source>
</evidence>
<comment type="caution">
    <text evidence="1">The sequence shown here is derived from an EMBL/GenBank/DDBJ whole genome shotgun (WGS) entry which is preliminary data.</text>
</comment>
<reference evidence="1" key="1">
    <citation type="journal article" date="2021" name="Genome Biol. Evol.">
        <title>A High-Quality Reference Genome for a Parasitic Bivalve with Doubly Uniparental Inheritance (Bivalvia: Unionida).</title>
        <authorList>
            <person name="Smith C.H."/>
        </authorList>
    </citation>
    <scope>NUCLEOTIDE SEQUENCE</scope>
    <source>
        <strain evidence="1">CHS0354</strain>
    </source>
</reference>
<dbReference type="InterPro" id="IPR029021">
    <property type="entry name" value="Prot-tyrosine_phosphatase-like"/>
</dbReference>
<proteinExistence type="predicted"/>
<sequence length="142" mass="15814">MVQAKQQTLKLLTDPDNIPAILSCAYGKDQTGIITALVQSCMGSSLHEICVDYALSENGLEPIKNRMYDDLVKRHHCNVSFLSAKYKTMLELLIYILDKYGSVGNYLESIGFGQEDQRQLCLNLGGDAVEFDSHFNVTSGHH</sequence>
<reference evidence="1" key="2">
    <citation type="journal article" date="2021" name="Genome Biol. Evol.">
        <title>Developing a high-quality reference genome for a parasitic bivalve with doubly uniparental inheritance (Bivalvia: Unionida).</title>
        <authorList>
            <person name="Smith C.H."/>
        </authorList>
    </citation>
    <scope>NUCLEOTIDE SEQUENCE</scope>
    <source>
        <strain evidence="1">CHS0354</strain>
        <tissue evidence="1">Mantle</tissue>
    </source>
</reference>
<protein>
    <submittedName>
        <fullName evidence="1">Uncharacterized protein</fullName>
    </submittedName>
</protein>
<dbReference type="InterPro" id="IPR026893">
    <property type="entry name" value="Tyr/Ser_Pase_IphP-type"/>
</dbReference>
<name>A0AAE0W5X1_9BIVA</name>
<gene>
    <name evidence="1" type="ORF">CHS0354_007599</name>
</gene>
<dbReference type="AlphaFoldDB" id="A0AAE0W5X1"/>
<evidence type="ECO:0000313" key="2">
    <source>
        <dbReference type="Proteomes" id="UP001195483"/>
    </source>
</evidence>
<organism evidence="1 2">
    <name type="scientific">Potamilus streckersoni</name>
    <dbReference type="NCBI Taxonomy" id="2493646"/>
    <lineage>
        <taxon>Eukaryota</taxon>
        <taxon>Metazoa</taxon>
        <taxon>Spiralia</taxon>
        <taxon>Lophotrochozoa</taxon>
        <taxon>Mollusca</taxon>
        <taxon>Bivalvia</taxon>
        <taxon>Autobranchia</taxon>
        <taxon>Heteroconchia</taxon>
        <taxon>Palaeoheterodonta</taxon>
        <taxon>Unionida</taxon>
        <taxon>Unionoidea</taxon>
        <taxon>Unionidae</taxon>
        <taxon>Ambleminae</taxon>
        <taxon>Lampsilini</taxon>
        <taxon>Potamilus</taxon>
    </lineage>
</organism>
<reference evidence="1" key="3">
    <citation type="submission" date="2023-05" db="EMBL/GenBank/DDBJ databases">
        <authorList>
            <person name="Smith C.H."/>
        </authorList>
    </citation>
    <scope>NUCLEOTIDE SEQUENCE</scope>
    <source>
        <strain evidence="1">CHS0354</strain>
        <tissue evidence="1">Mantle</tissue>
    </source>
</reference>
<dbReference type="GO" id="GO:0004721">
    <property type="term" value="F:phosphoprotein phosphatase activity"/>
    <property type="evidence" value="ECO:0007669"/>
    <property type="project" value="InterPro"/>
</dbReference>
<dbReference type="Gene3D" id="3.90.190.10">
    <property type="entry name" value="Protein tyrosine phosphatase superfamily"/>
    <property type="match status" value="1"/>
</dbReference>
<keyword evidence="2" id="KW-1185">Reference proteome</keyword>